<keyword evidence="11" id="KW-1185">Reference proteome</keyword>
<dbReference type="InterPro" id="IPR004685">
    <property type="entry name" value="Brnchd-chn_aa_trnsp_Livcs"/>
</dbReference>
<comment type="caution">
    <text evidence="10">The sequence shown here is derived from an EMBL/GenBank/DDBJ whole genome shotgun (WGS) entry which is preliminary data.</text>
</comment>
<feature type="transmembrane region" description="Helical" evidence="9">
    <location>
        <begin position="85"/>
        <end position="107"/>
    </location>
</feature>
<dbReference type="NCBIfam" id="TIGR00796">
    <property type="entry name" value="livcs"/>
    <property type="match status" value="1"/>
</dbReference>
<evidence type="ECO:0000256" key="4">
    <source>
        <dbReference type="ARBA" id="ARBA00022475"/>
    </source>
</evidence>
<feature type="transmembrane region" description="Helical" evidence="9">
    <location>
        <begin position="48"/>
        <end position="73"/>
    </location>
</feature>
<dbReference type="Pfam" id="PF05525">
    <property type="entry name" value="Branch_AA_trans"/>
    <property type="match status" value="1"/>
</dbReference>
<proteinExistence type="inferred from homology"/>
<dbReference type="PANTHER" id="PTHR30588:SF0">
    <property type="entry name" value="BRANCHED-CHAIN AMINO ACID PERMEASE BRNQ"/>
    <property type="match status" value="1"/>
</dbReference>
<protein>
    <recommendedName>
        <fullName evidence="9">Branched-chain amino acid transport system carrier protein</fullName>
    </recommendedName>
</protein>
<accession>A0ABT0I2I5</accession>
<feature type="transmembrane region" description="Helical" evidence="9">
    <location>
        <begin position="293"/>
        <end position="315"/>
    </location>
</feature>
<feature type="transmembrane region" description="Helical" evidence="9">
    <location>
        <begin position="127"/>
        <end position="148"/>
    </location>
</feature>
<keyword evidence="5 9" id="KW-0812">Transmembrane</keyword>
<feature type="transmembrane region" description="Helical" evidence="9">
    <location>
        <begin position="327"/>
        <end position="350"/>
    </location>
</feature>
<evidence type="ECO:0000256" key="8">
    <source>
        <dbReference type="ARBA" id="ARBA00023136"/>
    </source>
</evidence>
<comment type="caution">
    <text evidence="9">Lacks conserved residue(s) required for the propagation of feature annotation.</text>
</comment>
<comment type="similarity">
    <text evidence="2 9">Belongs to the branched chain amino acid transporter family.</text>
</comment>
<keyword evidence="6 9" id="KW-0029">Amino-acid transport</keyword>
<feature type="transmembrane region" description="Helical" evidence="9">
    <location>
        <begin position="17"/>
        <end position="36"/>
    </location>
</feature>
<evidence type="ECO:0000256" key="2">
    <source>
        <dbReference type="ARBA" id="ARBA00008540"/>
    </source>
</evidence>
<dbReference type="PANTHER" id="PTHR30588">
    <property type="entry name" value="BRANCHED-CHAIN AMINO ACID TRANSPORT SYSTEM 2 CARRIER PROTEIN"/>
    <property type="match status" value="1"/>
</dbReference>
<name>A0ABT0I2I5_9LACO</name>
<keyword evidence="8 9" id="KW-0472">Membrane</keyword>
<feature type="transmembrane region" description="Helical" evidence="9">
    <location>
        <begin position="160"/>
        <end position="178"/>
    </location>
</feature>
<evidence type="ECO:0000313" key="10">
    <source>
        <dbReference type="EMBL" id="MCK8624931.1"/>
    </source>
</evidence>
<feature type="transmembrane region" description="Helical" evidence="9">
    <location>
        <begin position="241"/>
        <end position="263"/>
    </location>
</feature>
<evidence type="ECO:0000313" key="11">
    <source>
        <dbReference type="Proteomes" id="UP001522905"/>
    </source>
</evidence>
<gene>
    <name evidence="10" type="primary">brnQ</name>
    <name evidence="10" type="ORF">LNP07_05305</name>
</gene>
<evidence type="ECO:0000256" key="5">
    <source>
        <dbReference type="ARBA" id="ARBA00022692"/>
    </source>
</evidence>
<comment type="subcellular location">
    <subcellularLocation>
        <location evidence="1 9">Cell membrane</location>
        <topology evidence="1 9">Multi-pass membrane protein</topology>
    </subcellularLocation>
</comment>
<reference evidence="10 11" key="1">
    <citation type="submission" date="2021-11" db="EMBL/GenBank/DDBJ databases">
        <title>Comparative genomics of bee honey and flower isolates.</title>
        <authorList>
            <person name="Bechtner J.D."/>
            <person name="Gallus M.K."/>
            <person name="Ehrmann M."/>
        </authorList>
    </citation>
    <scope>NUCLEOTIDE SEQUENCE [LARGE SCALE GENOMIC DNA]</scope>
    <source>
        <strain evidence="10 11">M161</strain>
    </source>
</reference>
<feature type="transmembrane region" description="Helical" evidence="9">
    <location>
        <begin position="433"/>
        <end position="450"/>
    </location>
</feature>
<evidence type="ECO:0000256" key="1">
    <source>
        <dbReference type="ARBA" id="ARBA00004651"/>
    </source>
</evidence>
<evidence type="ECO:0000256" key="3">
    <source>
        <dbReference type="ARBA" id="ARBA00022448"/>
    </source>
</evidence>
<comment type="function">
    <text evidence="9">Component of the transport system for branched-chain amino acids.</text>
</comment>
<organism evidence="10 11">
    <name type="scientific">Apilactobacillus xinyiensis</name>
    <dbReference type="NCBI Taxonomy" id="2841032"/>
    <lineage>
        <taxon>Bacteria</taxon>
        <taxon>Bacillati</taxon>
        <taxon>Bacillota</taxon>
        <taxon>Bacilli</taxon>
        <taxon>Lactobacillales</taxon>
        <taxon>Lactobacillaceae</taxon>
        <taxon>Apilactobacillus</taxon>
    </lineage>
</organism>
<evidence type="ECO:0000256" key="6">
    <source>
        <dbReference type="ARBA" id="ARBA00022970"/>
    </source>
</evidence>
<keyword evidence="7 9" id="KW-1133">Transmembrane helix</keyword>
<keyword evidence="3 9" id="KW-0813">Transport</keyword>
<feature type="transmembrane region" description="Helical" evidence="9">
    <location>
        <begin position="356"/>
        <end position="374"/>
    </location>
</feature>
<dbReference type="RefSeq" id="WP_248601794.1">
    <property type="nucleotide sequence ID" value="NZ_JAJIAO010000005.1"/>
</dbReference>
<feature type="transmembrane region" description="Helical" evidence="9">
    <location>
        <begin position="381"/>
        <end position="403"/>
    </location>
</feature>
<keyword evidence="4" id="KW-1003">Cell membrane</keyword>
<dbReference type="Proteomes" id="UP001522905">
    <property type="component" value="Unassembled WGS sequence"/>
</dbReference>
<evidence type="ECO:0000256" key="9">
    <source>
        <dbReference type="RuleBase" id="RU362122"/>
    </source>
</evidence>
<evidence type="ECO:0000256" key="7">
    <source>
        <dbReference type="ARBA" id="ARBA00022989"/>
    </source>
</evidence>
<dbReference type="EMBL" id="JAJIAO010000005">
    <property type="protein sequence ID" value="MCK8624931.1"/>
    <property type="molecule type" value="Genomic_DNA"/>
</dbReference>
<sequence>MENTQDLNNKPLSIKQYLLISSLLFALFFGAGNLIFPIHLGQLAGSNWISAALGFLCTGVLLPLLSVLAISITKSNGVFDIAKPLGNKFAIIFMILVHATLGPLFATPRTATVTFAVGFQPMIPAKYSGIALLIISALFFAATYMISYKENNITKQVGKILNPIFLILLFIAFLLAFLHPMGNAGIQSITPAYKNASFFNGFLEGYNTMDALAGLAFGVTVVTSVKQLGKTSPKSNAKATAWAGILSEILVGIIYVILIWIGATSLELFKVASDGGPTFNQFMTHYLGSTGNALLATLLTLTCLTTAVGLVSAFAQDFHNHFPKISYRQWLAINCGLSFIIANCGLNTIIQWSTPVLMLLYPYAILLIILSIFSPLFKKDAIVYVITIICITIPAFMDMLASLPAYAINNSFMQAIINFHNTYFPFAELGMDWVIPGTIGLIIGLIIHAFKNKK</sequence>